<dbReference type="Proteomes" id="UP000266723">
    <property type="component" value="Unassembled WGS sequence"/>
</dbReference>
<keyword evidence="2" id="KW-1185">Reference proteome</keyword>
<reference evidence="1 2" key="1">
    <citation type="journal article" date="2020" name="BMC Genomics">
        <title>Intraspecific diversification of the crop wild relative Brassica cretica Lam. using demographic model selection.</title>
        <authorList>
            <person name="Kioukis A."/>
            <person name="Michalopoulou V.A."/>
            <person name="Briers L."/>
            <person name="Pirintsos S."/>
            <person name="Studholme D.J."/>
            <person name="Pavlidis P."/>
            <person name="Sarris P.F."/>
        </authorList>
    </citation>
    <scope>NUCLEOTIDE SEQUENCE [LARGE SCALE GENOMIC DNA]</scope>
    <source>
        <strain evidence="2">cv. PFS-1207/04</strain>
    </source>
</reference>
<proteinExistence type="predicted"/>
<accession>A0ABQ7AFI6</accession>
<evidence type="ECO:0000313" key="2">
    <source>
        <dbReference type="Proteomes" id="UP000266723"/>
    </source>
</evidence>
<name>A0ABQ7AFI6_BRACR</name>
<sequence>MNQDESSLCDVDCLIEFDPAIVDSWDGTNEMNEEIEEEGRRRDLMEIDEKLGTGEMESVVVNFKTYDLFSGIIASAQKTNLKAAATNTESNGRISIGP</sequence>
<organism evidence="1 2">
    <name type="scientific">Brassica cretica</name>
    <name type="common">Mustard</name>
    <dbReference type="NCBI Taxonomy" id="69181"/>
    <lineage>
        <taxon>Eukaryota</taxon>
        <taxon>Viridiplantae</taxon>
        <taxon>Streptophyta</taxon>
        <taxon>Embryophyta</taxon>
        <taxon>Tracheophyta</taxon>
        <taxon>Spermatophyta</taxon>
        <taxon>Magnoliopsida</taxon>
        <taxon>eudicotyledons</taxon>
        <taxon>Gunneridae</taxon>
        <taxon>Pentapetalae</taxon>
        <taxon>rosids</taxon>
        <taxon>malvids</taxon>
        <taxon>Brassicales</taxon>
        <taxon>Brassicaceae</taxon>
        <taxon>Brassiceae</taxon>
        <taxon>Brassica</taxon>
    </lineage>
</organism>
<comment type="caution">
    <text evidence="1">The sequence shown here is derived from an EMBL/GenBank/DDBJ whole genome shotgun (WGS) entry which is preliminary data.</text>
</comment>
<protein>
    <submittedName>
        <fullName evidence="1">Uncharacterized protein</fullName>
    </submittedName>
</protein>
<evidence type="ECO:0000313" key="1">
    <source>
        <dbReference type="EMBL" id="KAF3496393.1"/>
    </source>
</evidence>
<dbReference type="EMBL" id="QGKV02002055">
    <property type="protein sequence ID" value="KAF3496393.1"/>
    <property type="molecule type" value="Genomic_DNA"/>
</dbReference>
<gene>
    <name evidence="1" type="ORF">DY000_02053483</name>
</gene>